<dbReference type="EC" id="1.18.1.2" evidence="3"/>
<keyword evidence="7" id="KW-0521">NADP</keyword>
<evidence type="ECO:0000256" key="5">
    <source>
        <dbReference type="ARBA" id="ARBA00022741"/>
    </source>
</evidence>
<dbReference type="InterPro" id="IPR017938">
    <property type="entry name" value="Riboflavin_synthase-like_b-brl"/>
</dbReference>
<evidence type="ECO:0000313" key="12">
    <source>
        <dbReference type="EMBL" id="KVX01343.1"/>
    </source>
</evidence>
<dbReference type="InterPro" id="IPR001709">
    <property type="entry name" value="Flavoprot_Pyr_Nucl_cyt_Rdtase"/>
</dbReference>
<dbReference type="GO" id="GO:0004324">
    <property type="term" value="F:ferredoxin-NADP+ reductase activity"/>
    <property type="evidence" value="ECO:0007669"/>
    <property type="project" value="UniProtKB-EC"/>
</dbReference>
<evidence type="ECO:0000256" key="3">
    <source>
        <dbReference type="ARBA" id="ARBA00013223"/>
    </source>
</evidence>
<evidence type="ECO:0000259" key="11">
    <source>
        <dbReference type="PROSITE" id="PS51384"/>
    </source>
</evidence>
<dbReference type="InterPro" id="IPR017927">
    <property type="entry name" value="FAD-bd_FR_type"/>
</dbReference>
<dbReference type="Gene3D" id="2.40.30.10">
    <property type="entry name" value="Translation factors"/>
    <property type="match status" value="1"/>
</dbReference>
<dbReference type="PANTHER" id="PTHR47878:SF1">
    <property type="entry name" value="FLAVODOXIN_FERREDOXIN--NADP REDUCTASE"/>
    <property type="match status" value="1"/>
</dbReference>
<dbReference type="RefSeq" id="WP_059746277.1">
    <property type="nucleotide sequence ID" value="NZ_LRDC01000025.1"/>
</dbReference>
<evidence type="ECO:0000256" key="1">
    <source>
        <dbReference type="ARBA" id="ARBA00001974"/>
    </source>
</evidence>
<reference evidence="12 13" key="1">
    <citation type="submission" date="2016-01" db="EMBL/GenBank/DDBJ databases">
        <title>Draft genome of the antarctic isolate Shewanella frigidimarina Ag06-30.</title>
        <authorList>
            <person name="Parmeciano Di Noto G."/>
            <person name="Vazquez S."/>
            <person name="Mac Cormack W."/>
            <person name="Iriarte A."/>
            <person name="Quiroga C."/>
        </authorList>
    </citation>
    <scope>NUCLEOTIDE SEQUENCE [LARGE SCALE GENOMIC DNA]</scope>
    <source>
        <strain evidence="12 13">Ag06-30</strain>
    </source>
</reference>
<comment type="cofactor">
    <cofactor evidence="9">
        <name>[2Fe-2S] cluster</name>
        <dbReference type="ChEBI" id="CHEBI:190135"/>
    </cofactor>
</comment>
<dbReference type="SUPFAM" id="SSF52343">
    <property type="entry name" value="Ferredoxin reductase-like, C-terminal NADP-linked domain"/>
    <property type="match status" value="1"/>
</dbReference>
<dbReference type="EMBL" id="LRDC01000025">
    <property type="protein sequence ID" value="KVX01343.1"/>
    <property type="molecule type" value="Genomic_DNA"/>
</dbReference>
<comment type="caution">
    <text evidence="12">The sequence shown here is derived from an EMBL/GenBank/DDBJ whole genome shotgun (WGS) entry which is preliminary data.</text>
</comment>
<comment type="cofactor">
    <cofactor evidence="1">
        <name>FAD</name>
        <dbReference type="ChEBI" id="CHEBI:57692"/>
    </cofactor>
</comment>
<evidence type="ECO:0000313" key="13">
    <source>
        <dbReference type="Proteomes" id="UP000055702"/>
    </source>
</evidence>
<dbReference type="AlphaFoldDB" id="A0A125BEC4"/>
<dbReference type="PRINTS" id="PR00371">
    <property type="entry name" value="FPNCR"/>
</dbReference>
<dbReference type="GO" id="GO:0000166">
    <property type="term" value="F:nucleotide binding"/>
    <property type="evidence" value="ECO:0007669"/>
    <property type="project" value="UniProtKB-KW"/>
</dbReference>
<dbReference type="InterPro" id="IPR051930">
    <property type="entry name" value="FNR_type-1"/>
</dbReference>
<dbReference type="InterPro" id="IPR039261">
    <property type="entry name" value="FNR_nucleotide-bd"/>
</dbReference>
<dbReference type="Pfam" id="PF00175">
    <property type="entry name" value="NAD_binding_1"/>
    <property type="match status" value="1"/>
</dbReference>
<keyword evidence="8" id="KW-0560">Oxidoreductase</keyword>
<dbReference type="InterPro" id="IPR001433">
    <property type="entry name" value="OxRdtase_FAD/NAD-bd"/>
</dbReference>
<evidence type="ECO:0000256" key="9">
    <source>
        <dbReference type="ARBA" id="ARBA00034078"/>
    </source>
</evidence>
<dbReference type="InterPro" id="IPR033892">
    <property type="entry name" value="FNR_bac"/>
</dbReference>
<keyword evidence="5" id="KW-0547">Nucleotide-binding</keyword>
<proteinExistence type="inferred from homology"/>
<dbReference type="InterPro" id="IPR008333">
    <property type="entry name" value="Cbr1-like_FAD-bd_dom"/>
</dbReference>
<dbReference type="GO" id="GO:0034599">
    <property type="term" value="P:cellular response to oxidative stress"/>
    <property type="evidence" value="ECO:0007669"/>
    <property type="project" value="TreeGrafter"/>
</dbReference>
<accession>A0A125BEC4</accession>
<feature type="domain" description="FAD-binding FR-type" evidence="11">
    <location>
        <begin position="1"/>
        <end position="99"/>
    </location>
</feature>
<evidence type="ECO:0000256" key="7">
    <source>
        <dbReference type="ARBA" id="ARBA00022857"/>
    </source>
</evidence>
<evidence type="ECO:0000256" key="2">
    <source>
        <dbReference type="ARBA" id="ARBA00008312"/>
    </source>
</evidence>
<sequence length="249" mass="27523">MWITGTVLKRIDWNDKLFSLRIKADVEPFIAGQFIKLSQMRDDKRVARAYSLVNPPGTDYVEVLAVAVEDGQLSPDLKALSPGDTIQVTPKATGFMTLDEVPKGALQGKHLWLLATGTAVGPFISMLATDEPWQRFEKVVLVYGVRLGEDLAYLETIKQFISQHPLQFVFIPIVTREDYPEGLSCRIPDGISSGLIEQKAGLGINAEHSQVMICGNPGMINDAQTALVEKGLAKNLRRAPGQITVEKYW</sequence>
<dbReference type="PROSITE" id="PS51384">
    <property type="entry name" value="FAD_FR"/>
    <property type="match status" value="1"/>
</dbReference>
<protein>
    <recommendedName>
        <fullName evidence="3">ferredoxin--NADP(+) reductase</fullName>
        <ecNumber evidence="3">1.18.1.2</ecNumber>
    </recommendedName>
</protein>
<evidence type="ECO:0000256" key="4">
    <source>
        <dbReference type="ARBA" id="ARBA00022630"/>
    </source>
</evidence>
<evidence type="ECO:0000256" key="10">
    <source>
        <dbReference type="ARBA" id="ARBA00047776"/>
    </source>
</evidence>
<dbReference type="GO" id="GO:0042167">
    <property type="term" value="P:heme catabolic process"/>
    <property type="evidence" value="ECO:0007669"/>
    <property type="project" value="TreeGrafter"/>
</dbReference>
<comment type="catalytic activity">
    <reaction evidence="10">
        <text>2 reduced [2Fe-2S]-[ferredoxin] + NADP(+) + H(+) = 2 oxidized [2Fe-2S]-[ferredoxin] + NADPH</text>
        <dbReference type="Rhea" id="RHEA:20125"/>
        <dbReference type="Rhea" id="RHEA-COMP:10000"/>
        <dbReference type="Rhea" id="RHEA-COMP:10001"/>
        <dbReference type="ChEBI" id="CHEBI:15378"/>
        <dbReference type="ChEBI" id="CHEBI:33737"/>
        <dbReference type="ChEBI" id="CHEBI:33738"/>
        <dbReference type="ChEBI" id="CHEBI:57783"/>
        <dbReference type="ChEBI" id="CHEBI:58349"/>
        <dbReference type="EC" id="1.18.1.2"/>
    </reaction>
</comment>
<keyword evidence="6" id="KW-0274">FAD</keyword>
<evidence type="ECO:0000256" key="6">
    <source>
        <dbReference type="ARBA" id="ARBA00022827"/>
    </source>
</evidence>
<dbReference type="Proteomes" id="UP000055702">
    <property type="component" value="Unassembled WGS sequence"/>
</dbReference>
<name>A0A125BEC4_SHEFR</name>
<dbReference type="Gene3D" id="3.40.50.80">
    <property type="entry name" value="Nucleotide-binding domain of ferredoxin-NADP reductase (FNR) module"/>
    <property type="match status" value="1"/>
</dbReference>
<evidence type="ECO:0000256" key="8">
    <source>
        <dbReference type="ARBA" id="ARBA00023002"/>
    </source>
</evidence>
<dbReference type="Pfam" id="PF00970">
    <property type="entry name" value="FAD_binding_6"/>
    <property type="match status" value="1"/>
</dbReference>
<gene>
    <name evidence="12" type="ORF">AWJ07_17980</name>
</gene>
<dbReference type="CDD" id="cd06195">
    <property type="entry name" value="FNR1"/>
    <property type="match status" value="1"/>
</dbReference>
<dbReference type="PANTHER" id="PTHR47878">
    <property type="entry name" value="OXIDOREDUCTASE FAD/NAD(P)-BINDING DOMAIN PROTEIN"/>
    <property type="match status" value="1"/>
</dbReference>
<organism evidence="12">
    <name type="scientific">Shewanella frigidimarina</name>
    <dbReference type="NCBI Taxonomy" id="56812"/>
    <lineage>
        <taxon>Bacteria</taxon>
        <taxon>Pseudomonadati</taxon>
        <taxon>Pseudomonadota</taxon>
        <taxon>Gammaproteobacteria</taxon>
        <taxon>Alteromonadales</taxon>
        <taxon>Shewanellaceae</taxon>
        <taxon>Shewanella</taxon>
    </lineage>
</organism>
<comment type="similarity">
    <text evidence="2">Belongs to the ferredoxin--NADP reductase type 1 family.</text>
</comment>
<dbReference type="SUPFAM" id="SSF63380">
    <property type="entry name" value="Riboflavin synthase domain-like"/>
    <property type="match status" value="1"/>
</dbReference>
<keyword evidence="4" id="KW-0285">Flavoprotein</keyword>